<dbReference type="PANTHER" id="PTHR47396">
    <property type="entry name" value="TYPE I RESTRICTION ENZYME ECOKI R PROTEIN"/>
    <property type="match status" value="1"/>
</dbReference>
<dbReference type="Proteomes" id="UP000318370">
    <property type="component" value="Unassembled WGS sequence"/>
</dbReference>
<dbReference type="InterPro" id="IPR050742">
    <property type="entry name" value="Helicase_Restrict-Modif_Enz"/>
</dbReference>
<evidence type="ECO:0000313" key="4">
    <source>
        <dbReference type="EMBL" id="VUS51809.1"/>
    </source>
</evidence>
<keyword evidence="4" id="KW-0067">ATP-binding</keyword>
<dbReference type="PANTHER" id="PTHR47396:SF1">
    <property type="entry name" value="ATP-DEPENDENT HELICASE IRC3-RELATED"/>
    <property type="match status" value="1"/>
</dbReference>
<dbReference type="Pfam" id="PF00271">
    <property type="entry name" value="Helicase_C"/>
    <property type="match status" value="1"/>
</dbReference>
<dbReference type="AlphaFoldDB" id="A0A564J4L3"/>
<dbReference type="GO" id="GO:0005829">
    <property type="term" value="C:cytosol"/>
    <property type="evidence" value="ECO:0007669"/>
    <property type="project" value="TreeGrafter"/>
</dbReference>
<evidence type="ECO:0000259" key="3">
    <source>
        <dbReference type="PROSITE" id="PS51194"/>
    </source>
</evidence>
<dbReference type="GO" id="GO:0003677">
    <property type="term" value="F:DNA binding"/>
    <property type="evidence" value="ECO:0007669"/>
    <property type="project" value="InterPro"/>
</dbReference>
<dbReference type="SMART" id="SM00487">
    <property type="entry name" value="DEXDc"/>
    <property type="match status" value="1"/>
</dbReference>
<dbReference type="GO" id="GO:0005524">
    <property type="term" value="F:ATP binding"/>
    <property type="evidence" value="ECO:0007669"/>
    <property type="project" value="InterPro"/>
</dbReference>
<dbReference type="GO" id="GO:0006304">
    <property type="term" value="P:DNA modification"/>
    <property type="evidence" value="ECO:0007669"/>
    <property type="project" value="InterPro"/>
</dbReference>
<dbReference type="EMBL" id="CABGHF010000007">
    <property type="protein sequence ID" value="VUS51809.1"/>
    <property type="molecule type" value="Genomic_DNA"/>
</dbReference>
<keyword evidence="4" id="KW-0378">Hydrolase</keyword>
<reference evidence="4 5" key="1">
    <citation type="submission" date="2019-07" db="EMBL/GenBank/DDBJ databases">
        <authorList>
            <person name="Brisse S."/>
            <person name="Rodrigues C."/>
            <person name="Thorpe H."/>
        </authorList>
    </citation>
    <scope>NUCLEOTIDE SEQUENCE [LARGE SCALE GENOMIC DNA]</scope>
    <source>
        <strain evidence="4">SB6408</strain>
    </source>
</reference>
<evidence type="ECO:0000259" key="2">
    <source>
        <dbReference type="PROSITE" id="PS51192"/>
    </source>
</evidence>
<dbReference type="InterPro" id="IPR014001">
    <property type="entry name" value="Helicase_ATP-bd"/>
</dbReference>
<name>A0A564J4L3_9ENTR</name>
<gene>
    <name evidence="4" type="primary">radD_3</name>
    <name evidence="4" type="ORF">SB6408_04370</name>
</gene>
<accession>A0A564J4L3</accession>
<sequence>MDALRATTSTNFSFLAEHDPLFLQIAAAAENAFSGDPNTTLIKLRQLGEALAQHIAALVGLTFDEPPTQADLLYRLNRELKFEPMVRELFHLLRIEGNKATHQFKTKHKEALDGLKVARALAIWFHQSFGKQGAAFKPGAFIAPPDPSNQLRQLQTEIDRLKSELTNANIQLDSSQQLQKLLVQEKSEYETLALAMDDETKVLASQAKEQEIELEKLRQQYDEKLKNLQAQLTEKDEKQARTRRQEFTQKSRRASQHIALNEELTRILIDQNLNDAGWLADSQELTWANGTRPEKGINKAIAEWPTEHQGKKGRADYVLFCGLTPLATVEAKKENTDVAGKIPQAERYSKGFKITFPMIGAWEREGRTIAWADETDGHYIIPFVYSCNGRPYVPQLAESSGTWFRDVREPSNIRRALQKFHTPQGLLDKLERSKDSAEQKLKQEGFAYLRLRDYQQKAILAVESTLAQNIRNALLAMATGTGKTRTIVGLMYRFLKTERFKRILFLVDRTALGDQATDTFKEAPLEQNQTLSQIYNIAELGDMATQAETRVQVATVQAMVSRIFASDTPPPVDEFDCIIVDEAHRGYTLDQEMTEGELSTRDASQYLSSYRRVLDYFDAVKIGLTATPAKHTSDIFGKPIYIYSYREAVADDWLIDHEPPIRYETLLTQNGIHFDKGSQVHAINIHTGEVEIDQLEDELDFNVDAFNRGVISENFNRVICQQLVKELDPFGEEKTLVFCVTDKHADMVKRLLDEAFSAEYENYNQAAVEKITGGSDKVNQLIKRYKNERYPNIAVTVDLLSTGIDVPKICNLVFLRRVKSRILFEQMIGRATRRCDDIGKTVFRIYDPVDIYEALSDVNTMKPLVKDPNITLEQLVSELTDTEQLEKALNSPGEQTGETQADVVLSQLSQKVMRILRKAEKRSENRPAVKQKLADLHQLWGVEPKQLHQHLHHLGPRQAAAFIQQQQGLISQLNEITTLLGSEYRPIISEHHDQLQERNQSYGSHQRPEDYLESFADFIQQQLNQSTALAVVVNKPRDLTREQLKEIRLLLDGAGYSEAKLQTAVRNQTNQDIAASIVGHIRRAALGEPLVPFAQRVSQAMINIYNSRAWTTQQRKWLDRLAKQLVHEVIIDHQFINSSFADDGGVKQLNKILVDQLDSVLDELNGAIWPQQSA</sequence>
<organism evidence="4 5">
    <name type="scientific">Klebsiella spallanzanii</name>
    <dbReference type="NCBI Taxonomy" id="2587528"/>
    <lineage>
        <taxon>Bacteria</taxon>
        <taxon>Pseudomonadati</taxon>
        <taxon>Pseudomonadota</taxon>
        <taxon>Gammaproteobacteria</taxon>
        <taxon>Enterobacterales</taxon>
        <taxon>Enterobacteriaceae</taxon>
        <taxon>Klebsiella/Raoultella group</taxon>
        <taxon>Klebsiella</taxon>
    </lineage>
</organism>
<dbReference type="Gene3D" id="3.40.50.300">
    <property type="entry name" value="P-loop containing nucleotide triphosphate hydrolases"/>
    <property type="match status" value="2"/>
</dbReference>
<feature type="region of interest" description="Disordered" evidence="1">
    <location>
        <begin position="234"/>
        <end position="254"/>
    </location>
</feature>
<feature type="domain" description="Helicase ATP-binding" evidence="2">
    <location>
        <begin position="464"/>
        <end position="646"/>
    </location>
</feature>
<dbReference type="GO" id="GO:0016787">
    <property type="term" value="F:hydrolase activity"/>
    <property type="evidence" value="ECO:0007669"/>
    <property type="project" value="InterPro"/>
</dbReference>
<dbReference type="RefSeq" id="WP_045141866.1">
    <property type="nucleotide sequence ID" value="NZ_CABGHF010000007.1"/>
</dbReference>
<evidence type="ECO:0000256" key="1">
    <source>
        <dbReference type="SAM" id="MobiDB-lite"/>
    </source>
</evidence>
<proteinExistence type="predicted"/>
<evidence type="ECO:0000313" key="5">
    <source>
        <dbReference type="Proteomes" id="UP000318370"/>
    </source>
</evidence>
<dbReference type="Pfam" id="PF08463">
    <property type="entry name" value="EcoEI_R_C"/>
    <property type="match status" value="1"/>
</dbReference>
<dbReference type="InterPro" id="IPR027417">
    <property type="entry name" value="P-loop_NTPase"/>
</dbReference>
<feature type="domain" description="Helicase C-terminal" evidence="3">
    <location>
        <begin position="722"/>
        <end position="883"/>
    </location>
</feature>
<dbReference type="SMART" id="SM00490">
    <property type="entry name" value="HELICc"/>
    <property type="match status" value="1"/>
</dbReference>
<dbReference type="InterPro" id="IPR013670">
    <property type="entry name" value="EcoEI_R_C_dom"/>
</dbReference>
<dbReference type="SUPFAM" id="SSF52540">
    <property type="entry name" value="P-loop containing nucleoside triphosphate hydrolases"/>
    <property type="match status" value="1"/>
</dbReference>
<dbReference type="CDD" id="cd18032">
    <property type="entry name" value="DEXHc_RE_I_III_res"/>
    <property type="match status" value="1"/>
</dbReference>
<dbReference type="GO" id="GO:0004386">
    <property type="term" value="F:helicase activity"/>
    <property type="evidence" value="ECO:0007669"/>
    <property type="project" value="UniProtKB-KW"/>
</dbReference>
<dbReference type="PROSITE" id="PS51192">
    <property type="entry name" value="HELICASE_ATP_BIND_1"/>
    <property type="match status" value="1"/>
</dbReference>
<dbReference type="NCBIfam" id="NF008521">
    <property type="entry name" value="PRK11448.1"/>
    <property type="match status" value="1"/>
</dbReference>
<dbReference type="InterPro" id="IPR001650">
    <property type="entry name" value="Helicase_C-like"/>
</dbReference>
<dbReference type="PROSITE" id="PS51194">
    <property type="entry name" value="HELICASE_CTER"/>
    <property type="match status" value="1"/>
</dbReference>
<dbReference type="InterPro" id="IPR006935">
    <property type="entry name" value="Helicase/UvrB_N"/>
</dbReference>
<dbReference type="CDD" id="cd18799">
    <property type="entry name" value="SF2_C_EcoAI-like"/>
    <property type="match status" value="1"/>
</dbReference>
<protein>
    <submittedName>
        <fullName evidence="4">DNA repair helicase RadD</fullName>
    </submittedName>
</protein>
<dbReference type="Gene3D" id="3.90.1570.30">
    <property type="match status" value="1"/>
</dbReference>
<feature type="compositionally biased region" description="Basic and acidic residues" evidence="1">
    <location>
        <begin position="234"/>
        <end position="249"/>
    </location>
</feature>
<dbReference type="Pfam" id="PF04851">
    <property type="entry name" value="ResIII"/>
    <property type="match status" value="1"/>
</dbReference>
<keyword evidence="4" id="KW-0547">Nucleotide-binding</keyword>
<keyword evidence="4" id="KW-0347">Helicase</keyword>